<name>A0A146K5P0_9EUKA</name>
<evidence type="ECO:0000256" key="5">
    <source>
        <dbReference type="ARBA" id="ARBA00022695"/>
    </source>
</evidence>
<protein>
    <recommendedName>
        <fullName evidence="11">DNA-directed RNA polymerase subunit</fullName>
        <ecNumber evidence="11">2.7.7.6</ecNumber>
    </recommendedName>
</protein>
<dbReference type="CDD" id="cd02735">
    <property type="entry name" value="RNAP_I_Rpa1_C"/>
    <property type="match status" value="1"/>
</dbReference>
<dbReference type="GO" id="GO:0003899">
    <property type="term" value="F:DNA-directed RNA polymerase activity"/>
    <property type="evidence" value="ECO:0007669"/>
    <property type="project" value="UniProtKB-EC"/>
</dbReference>
<dbReference type="Gene3D" id="4.10.860.120">
    <property type="entry name" value="RNA polymerase II, clamp domain"/>
    <property type="match status" value="1"/>
</dbReference>
<evidence type="ECO:0000259" key="13">
    <source>
        <dbReference type="SMART" id="SM00663"/>
    </source>
</evidence>
<dbReference type="SUPFAM" id="SSF64484">
    <property type="entry name" value="beta and beta-prime subunits of DNA dependent RNA-polymerase"/>
    <property type="match status" value="1"/>
</dbReference>
<dbReference type="FunFam" id="2.40.40.20:FF:000019">
    <property type="entry name" value="DNA-directed RNA polymerase II subunit RPB1"/>
    <property type="match status" value="1"/>
</dbReference>
<dbReference type="Pfam" id="PF04997">
    <property type="entry name" value="RNA_pol_Rpb1_1"/>
    <property type="match status" value="1"/>
</dbReference>
<dbReference type="InterPro" id="IPR015699">
    <property type="entry name" value="DNA-dir_RNA_pol1_lsu_N"/>
</dbReference>
<dbReference type="Gene3D" id="6.10.250.2940">
    <property type="match status" value="1"/>
</dbReference>
<sequence length="1552" mass="175289">YNDPKSSAISMLNSIDVLKISVCEITATELKDQIGNVLAGGLYDERLGPIDKFQKCKTCNLGWSACSGHVGHISLATPCYNPLTFANLIKLYQKTCHNCGHLKISDQQKKSFIYRILLLQQCKVIEEQQAAILFNQLSADEYEHQMSKLIEAPGKAQMSDLVKQALDKLITQIFNSCGKCKHCSAESKKLAYVPSVKILSTNEPQNEEVDQEIQNPEEEQLSSSMYLFPHQIMQTIQTLFDTDGDLIKLIYKSPEDFFIKNLIVIPTRIRPPNFVNGQLNTHPITNALLDIIKKNTIVANKGKEFLQDVIELQYALNQYIDSAKSKNEMLDGIRQSLERKSGLFRCNIQGKRVNFAARSVISPDINLMTSEVGIPDAFAKVLTYPEPVNNFNLQLMQKLVINGNEYPGAAFVEIKGKKESLSQKSLEERKIIAECLLQSEAIVYRHVLPGDPLIFNRQPSLHRSSMLVHKARILPGHSRSIRFHYANCKGYNADFDGDEMNLHYPQTYQAVSEALNLAFNELHYVTPTAGSPIRGLFQDTVVGGVMLTKLDTLLSKQDFDQYCWVGCEAIQKYLKQNNDREEDLFGLDKIDSINNSNPFSATNNVKFLGALKNGEIIRGAGDGFYQQSVKQLSFYQKNNCEQQMNTKKLKIYVKQKETPIEMVQPAILFPKPMYTGKQVVSVMLKYLCQQKKISIDGKSQMAASTWGCQAQFETKTIIRDNELLTGLIDKKHIGAETNGLVHCINELIGGEAAGCFITSYGRLCTYLLQKKGFTCSLEDMQLKQKADEQRLAIQVEMDRKFEEIATKFLDIKENISFDKLKQALKYKFNTEKDAFDKFDGLMQKETGQMTSNIASKCKADQLKVKLPQNHLAYMILSGAKGSGVNLQMMTTCLGQQALEGKRVPTTTVGRTMPCYRPQENIHPIAGGYIFDRYLTGLRPQSFFFHHQAGREGLIDTAVKTATSGYFQRCIIKSVEGMSVKYDGTVRDMNNTILQPMYGGDGIDQCKMSMLNNFKFMQLNEKIYQSENDEIDDVSDVISKIQQYSVEVAQISQQQEISKSDEKSLKKLCKYLSKLLKTKLEVPNSIDDAVKLLENVKEMLDLPLTSTCSPYQNSEITSQRFEENLNSYIKQQNLSEKDAHMLRKIANKKFQQSLVTPGEAVGVIAGHSVGEPSTQLTLNTFHLAGHGAANVTLGIPRLREIIMTAKKDIKTPLITVQCSSLEKAHEIKQILSKVDFSNIVEKIQIQDYVQNKRKYVKINLFTIENEYPQAKKEEAMGLFCKILQKLLSQRIKQISIDEVEVAQGDAPIRVVQENDQERSQSESSQSSEADEMEYRDLKDQVDYLTNKYVTVEKMQQFGTKFEIEISISDKYHLLFLSFVEEALNKTPLHSVEKIDTCFIRQEKENYYVDIAGSNIQMVLNLGNMFLKDELVSNSIWDILYEYGVEAARQAIIEQASTVFSVYSIQVDERHLALIADYMTQLGEIRSCNRNGILSQPHPLAKASFERASWFVAQGAMGNEVDPLVQPSSSITVGSMSKQGTGCFELKQIVEHEE</sequence>
<dbReference type="InterPro" id="IPR042102">
    <property type="entry name" value="RNA_pol_Rpb1_3_sf"/>
</dbReference>
<dbReference type="InterPro" id="IPR044893">
    <property type="entry name" value="RNA_pol_Rpb1_clamp_domain"/>
</dbReference>
<dbReference type="Pfam" id="PF05000">
    <property type="entry name" value="RNA_pol_Rpb1_4"/>
    <property type="match status" value="1"/>
</dbReference>
<dbReference type="InterPro" id="IPR007066">
    <property type="entry name" value="RNA_pol_Rpb1_3"/>
</dbReference>
<evidence type="ECO:0000256" key="1">
    <source>
        <dbReference type="ARBA" id="ARBA00004123"/>
    </source>
</evidence>
<comment type="catalytic activity">
    <reaction evidence="11">
        <text>RNA(n) + a ribonucleoside 5'-triphosphate = RNA(n+1) + diphosphate</text>
        <dbReference type="Rhea" id="RHEA:21248"/>
        <dbReference type="Rhea" id="RHEA-COMP:14527"/>
        <dbReference type="Rhea" id="RHEA-COMP:17342"/>
        <dbReference type="ChEBI" id="CHEBI:33019"/>
        <dbReference type="ChEBI" id="CHEBI:61557"/>
        <dbReference type="ChEBI" id="CHEBI:140395"/>
        <dbReference type="EC" id="2.7.7.6"/>
    </reaction>
</comment>
<dbReference type="Gene3D" id="2.40.40.20">
    <property type="match status" value="1"/>
</dbReference>
<evidence type="ECO:0000256" key="4">
    <source>
        <dbReference type="ARBA" id="ARBA00022679"/>
    </source>
</evidence>
<dbReference type="Gene3D" id="1.10.274.100">
    <property type="entry name" value="RNA polymerase Rpb1, domain 3"/>
    <property type="match status" value="1"/>
</dbReference>
<dbReference type="GO" id="GO:0046872">
    <property type="term" value="F:metal ion binding"/>
    <property type="evidence" value="ECO:0007669"/>
    <property type="project" value="UniProtKB-KW"/>
</dbReference>
<keyword evidence="8" id="KW-0460">Magnesium</keyword>
<evidence type="ECO:0000256" key="7">
    <source>
        <dbReference type="ARBA" id="ARBA00022833"/>
    </source>
</evidence>
<dbReference type="Pfam" id="PF04983">
    <property type="entry name" value="RNA_pol_Rpb1_3"/>
    <property type="match status" value="1"/>
</dbReference>
<dbReference type="Gene3D" id="1.10.132.30">
    <property type="match status" value="1"/>
</dbReference>
<feature type="domain" description="RNA polymerase N-terminal" evidence="13">
    <location>
        <begin position="255"/>
        <end position="548"/>
    </location>
</feature>
<dbReference type="InterPro" id="IPR007083">
    <property type="entry name" value="RNA_pol_Rpb1_4"/>
</dbReference>
<dbReference type="EC" id="2.7.7.6" evidence="11"/>
<gene>
    <name evidence="14" type="ORF">TPC1_17604</name>
</gene>
<evidence type="ECO:0000256" key="2">
    <source>
        <dbReference type="ARBA" id="ARBA00006460"/>
    </source>
</evidence>
<feature type="non-terminal residue" evidence="14">
    <location>
        <position position="1"/>
    </location>
</feature>
<dbReference type="InterPro" id="IPR000722">
    <property type="entry name" value="RNA_pol_asu"/>
</dbReference>
<comment type="similarity">
    <text evidence="2 11">Belongs to the RNA polymerase beta' chain family.</text>
</comment>
<dbReference type="GO" id="GO:0005736">
    <property type="term" value="C:RNA polymerase I complex"/>
    <property type="evidence" value="ECO:0007669"/>
    <property type="project" value="TreeGrafter"/>
</dbReference>
<dbReference type="InterPro" id="IPR007080">
    <property type="entry name" value="RNA_pol_Rpb1_1"/>
</dbReference>
<keyword evidence="4 11" id="KW-0808">Transferase</keyword>
<dbReference type="GO" id="GO:0003677">
    <property type="term" value="F:DNA binding"/>
    <property type="evidence" value="ECO:0007669"/>
    <property type="project" value="InterPro"/>
</dbReference>
<dbReference type="InterPro" id="IPR006592">
    <property type="entry name" value="RNA_pol_N"/>
</dbReference>
<evidence type="ECO:0000256" key="6">
    <source>
        <dbReference type="ARBA" id="ARBA00022723"/>
    </source>
</evidence>
<reference evidence="14" key="1">
    <citation type="submission" date="2015-07" db="EMBL/GenBank/DDBJ databases">
        <title>Adaptation to a free-living lifestyle via gene acquisitions in the diplomonad Trepomonas sp. PC1.</title>
        <authorList>
            <person name="Xu F."/>
            <person name="Jerlstrom-Hultqvist J."/>
            <person name="Kolisko M."/>
            <person name="Simpson A.G.B."/>
            <person name="Roger A.J."/>
            <person name="Svard S.G."/>
            <person name="Andersson J.O."/>
        </authorList>
    </citation>
    <scope>NUCLEOTIDE SEQUENCE</scope>
    <source>
        <strain evidence="14">PC1</strain>
    </source>
</reference>
<dbReference type="Gene3D" id="3.30.1490.180">
    <property type="entry name" value="RNA polymerase ii"/>
    <property type="match status" value="1"/>
</dbReference>
<evidence type="ECO:0000256" key="3">
    <source>
        <dbReference type="ARBA" id="ARBA00022478"/>
    </source>
</evidence>
<evidence type="ECO:0000256" key="10">
    <source>
        <dbReference type="ARBA" id="ARBA00023242"/>
    </source>
</evidence>
<evidence type="ECO:0000256" key="12">
    <source>
        <dbReference type="SAM" id="MobiDB-lite"/>
    </source>
</evidence>
<dbReference type="PANTHER" id="PTHR19376">
    <property type="entry name" value="DNA-DIRECTED RNA POLYMERASE"/>
    <property type="match status" value="1"/>
</dbReference>
<organism evidence="14">
    <name type="scientific">Trepomonas sp. PC1</name>
    <dbReference type="NCBI Taxonomy" id="1076344"/>
    <lineage>
        <taxon>Eukaryota</taxon>
        <taxon>Metamonada</taxon>
        <taxon>Diplomonadida</taxon>
        <taxon>Hexamitidae</taxon>
        <taxon>Hexamitinae</taxon>
        <taxon>Trepomonas</taxon>
    </lineage>
</organism>
<dbReference type="GO" id="GO:0006351">
    <property type="term" value="P:DNA-templated transcription"/>
    <property type="evidence" value="ECO:0007669"/>
    <property type="project" value="InterPro"/>
</dbReference>
<keyword evidence="6" id="KW-0479">Metal-binding</keyword>
<dbReference type="EMBL" id="GDID01005670">
    <property type="protein sequence ID" value="JAP90936.1"/>
    <property type="molecule type" value="Transcribed_RNA"/>
</dbReference>
<comment type="subcellular location">
    <subcellularLocation>
        <location evidence="1">Nucleus</location>
    </subcellularLocation>
</comment>
<dbReference type="CDD" id="cd01435">
    <property type="entry name" value="RNAP_I_RPA1_N"/>
    <property type="match status" value="1"/>
</dbReference>
<proteinExistence type="inferred from homology"/>
<accession>A0A146K5P0</accession>
<dbReference type="PANTHER" id="PTHR19376:SF11">
    <property type="entry name" value="DNA-DIRECTED RNA POLYMERASE I SUBUNIT RPA1"/>
    <property type="match status" value="1"/>
</dbReference>
<keyword evidence="10" id="KW-0539">Nucleus</keyword>
<feature type="region of interest" description="Disordered" evidence="12">
    <location>
        <begin position="1309"/>
        <end position="1332"/>
    </location>
</feature>
<evidence type="ECO:0000256" key="9">
    <source>
        <dbReference type="ARBA" id="ARBA00023163"/>
    </source>
</evidence>
<evidence type="ECO:0000256" key="8">
    <source>
        <dbReference type="ARBA" id="ARBA00022842"/>
    </source>
</evidence>
<dbReference type="SMART" id="SM00663">
    <property type="entry name" value="RPOLA_N"/>
    <property type="match status" value="1"/>
</dbReference>
<keyword evidence="9 11" id="KW-0804">Transcription</keyword>
<dbReference type="InterPro" id="IPR047107">
    <property type="entry name" value="DNA-dir_RNA_pol1_lsu_C"/>
</dbReference>
<dbReference type="InterPro" id="IPR007081">
    <property type="entry name" value="RNA_pol_Rpb1_5"/>
</dbReference>
<comment type="function">
    <text evidence="11">DNA-dependent RNA polymerase catalyzes the transcription of DNA into RNA using the four ribonucleoside triphosphates as substrates.</text>
</comment>
<keyword evidence="5 11" id="KW-0548">Nucleotidyltransferase</keyword>
<keyword evidence="7" id="KW-0862">Zinc</keyword>
<keyword evidence="3 11" id="KW-0240">DNA-directed RNA polymerase</keyword>
<dbReference type="InterPro" id="IPR038120">
    <property type="entry name" value="Rpb1_funnel_sf"/>
</dbReference>
<dbReference type="Pfam" id="PF04998">
    <property type="entry name" value="RNA_pol_Rpb1_5"/>
    <property type="match status" value="1"/>
</dbReference>
<dbReference type="Gene3D" id="6.20.50.80">
    <property type="match status" value="1"/>
</dbReference>
<dbReference type="Pfam" id="PF00623">
    <property type="entry name" value="RNA_pol_Rpb1_2"/>
    <property type="match status" value="1"/>
</dbReference>
<evidence type="ECO:0000256" key="11">
    <source>
        <dbReference type="RuleBase" id="RU004279"/>
    </source>
</evidence>
<evidence type="ECO:0000313" key="14">
    <source>
        <dbReference type="EMBL" id="JAP90936.1"/>
    </source>
</evidence>
<dbReference type="InterPro" id="IPR045867">
    <property type="entry name" value="DNA-dir_RpoC_beta_prime"/>
</dbReference>